<dbReference type="EMBL" id="CAJPWZ010002300">
    <property type="protein sequence ID" value="CAG2235051.1"/>
    <property type="molecule type" value="Genomic_DNA"/>
</dbReference>
<comment type="caution">
    <text evidence="2">The sequence shown here is derived from an EMBL/GenBank/DDBJ whole genome shotgun (WGS) entry which is preliminary data.</text>
</comment>
<dbReference type="PROSITE" id="PS50209">
    <property type="entry name" value="CARD"/>
    <property type="match status" value="2"/>
</dbReference>
<reference evidence="2" key="1">
    <citation type="submission" date="2021-03" db="EMBL/GenBank/DDBJ databases">
        <authorList>
            <person name="Bekaert M."/>
        </authorList>
    </citation>
    <scope>NUCLEOTIDE SEQUENCE</scope>
</reference>
<dbReference type="GO" id="GO:0042981">
    <property type="term" value="P:regulation of apoptotic process"/>
    <property type="evidence" value="ECO:0007669"/>
    <property type="project" value="InterPro"/>
</dbReference>
<dbReference type="InterPro" id="IPR011029">
    <property type="entry name" value="DEATH-like_dom_sf"/>
</dbReference>
<evidence type="ECO:0000259" key="1">
    <source>
        <dbReference type="PROSITE" id="PS50209"/>
    </source>
</evidence>
<evidence type="ECO:0000313" key="3">
    <source>
        <dbReference type="Proteomes" id="UP000683360"/>
    </source>
</evidence>
<name>A0A8S3TMU6_MYTED</name>
<dbReference type="InterPro" id="IPR001315">
    <property type="entry name" value="CARD"/>
</dbReference>
<dbReference type="AlphaFoldDB" id="A0A8S3TMU6"/>
<dbReference type="Pfam" id="PF00619">
    <property type="entry name" value="CARD"/>
    <property type="match status" value="2"/>
</dbReference>
<accession>A0A8S3TMU6</accession>
<feature type="domain" description="CARD" evidence="1">
    <location>
        <begin position="334"/>
        <end position="389"/>
    </location>
</feature>
<feature type="domain" description="CARD" evidence="1">
    <location>
        <begin position="415"/>
        <end position="470"/>
    </location>
</feature>
<dbReference type="CDD" id="cd01671">
    <property type="entry name" value="CARD"/>
    <property type="match status" value="2"/>
</dbReference>
<dbReference type="Gene3D" id="1.10.533.10">
    <property type="entry name" value="Death Domain, Fas"/>
    <property type="match status" value="2"/>
</dbReference>
<dbReference type="SUPFAM" id="SSF47986">
    <property type="entry name" value="DEATH domain"/>
    <property type="match status" value="2"/>
</dbReference>
<evidence type="ECO:0000313" key="2">
    <source>
        <dbReference type="EMBL" id="CAG2235051.1"/>
    </source>
</evidence>
<dbReference type="Proteomes" id="UP000683360">
    <property type="component" value="Unassembled WGS sequence"/>
</dbReference>
<organism evidence="2 3">
    <name type="scientific">Mytilus edulis</name>
    <name type="common">Blue mussel</name>
    <dbReference type="NCBI Taxonomy" id="6550"/>
    <lineage>
        <taxon>Eukaryota</taxon>
        <taxon>Metazoa</taxon>
        <taxon>Spiralia</taxon>
        <taxon>Lophotrochozoa</taxon>
        <taxon>Mollusca</taxon>
        <taxon>Bivalvia</taxon>
        <taxon>Autobranchia</taxon>
        <taxon>Pteriomorphia</taxon>
        <taxon>Mytilida</taxon>
        <taxon>Mytiloidea</taxon>
        <taxon>Mytilidae</taxon>
        <taxon>Mytilinae</taxon>
        <taxon>Mytilus</taxon>
    </lineage>
</organism>
<sequence length="590" mass="68172">MWFHFVSNVNIKEYNQGRYKRKRKKENKYMSQPKYTAPDVQCVQSVYKPDNICRSHLRMTESCKDVVQSKDEAGNMDNSQLRTTESRKDAAQLVHEADNIDMSLLKMTESRKNEAKSVDEADTIDNSQLRMTESCKDVVQSVDEAETIARSQLRMTECKDVVQSVDETDTINNSQLRMTESCKDVVQSVDEADTIYRSLLRLTESGDDVVQSVDEADKDPSQNSPTDLQSICSSQTELEQRSTHIPSIEVQQIQGEEENLLQAAFTVLYTVPRAIEDFINREYKGGLVQAIYDNKDKLKTKLSSEEWELLSKFRVHHRIYHFYDQIIQDTILDNEVLDLLISKCILRKEDREEIGHYPRQSDRNKCILDLLIQRQEDSYSVLLEVLKESPTCSTDLIKIKLFLFDLVTGLHSVRLQKNYHNLIQNVSNTESIIDSLITKGVLVPDDRAEINISGVQAKINRKLIDKIRSKQDYQFFVEALNEESTNAKLASDLESIDVTKDELKLLETETTVSKLTNRPGFQTMVTLISMVKAVEISDTEPESHDSRLAADLYRLQFWYKKIIKATNMDSHQYQQFVQTVKEVRYFLKFK</sequence>
<gene>
    <name evidence="2" type="ORF">MEDL_47643</name>
</gene>
<keyword evidence="3" id="KW-1185">Reference proteome</keyword>
<protein>
    <recommendedName>
        <fullName evidence="1">CARD domain-containing protein</fullName>
    </recommendedName>
</protein>
<proteinExistence type="predicted"/>